<evidence type="ECO:0000256" key="1">
    <source>
        <dbReference type="ARBA" id="ARBA00023125"/>
    </source>
</evidence>
<dbReference type="AlphaFoldDB" id="A0A1Q6R4T7"/>
<dbReference type="Gene3D" id="1.10.1660.10">
    <property type="match status" value="1"/>
</dbReference>
<dbReference type="Proteomes" id="UP000186777">
    <property type="component" value="Unassembled WGS sequence"/>
</dbReference>
<sequence>MKDSRYFTPGELAKLLGISKQLLLYYDKNDIFSPEFVDENGYRFYVLSQYFTLQIIISLRKLDVSLKEIKAYLKSKDINLLKDIYRNKQQEYKKQIEELLYLEKTMQQKISFLNDIQNLPLNQILLEIQEEEYLYFSEDISFQQPIKQRMKVLANHMLPVFSYESFQEYLMGFHYDSNDFFHGNHLTQYNVFITANSKLNYDNPIKVIKEKGLYLCVYCNAHYGVIDSKIKERIVKFIRQNNLLYHGGIYLFPLRNFWSTSKPKEELVKLCLRVEYTD</sequence>
<dbReference type="GO" id="GO:0003677">
    <property type="term" value="F:DNA binding"/>
    <property type="evidence" value="ECO:0007669"/>
    <property type="project" value="UniProtKB-KW"/>
</dbReference>
<dbReference type="InterPro" id="IPR009061">
    <property type="entry name" value="DNA-bd_dom_put_sf"/>
</dbReference>
<evidence type="ECO:0000313" key="3">
    <source>
        <dbReference type="EMBL" id="OLA37394.1"/>
    </source>
</evidence>
<dbReference type="Pfam" id="PF13411">
    <property type="entry name" value="MerR_1"/>
    <property type="match status" value="1"/>
</dbReference>
<evidence type="ECO:0000313" key="4">
    <source>
        <dbReference type="Proteomes" id="UP000186777"/>
    </source>
</evidence>
<dbReference type="InterPro" id="IPR047057">
    <property type="entry name" value="MerR_fam"/>
</dbReference>
<dbReference type="SUPFAM" id="SSF46955">
    <property type="entry name" value="Putative DNA-binding domain"/>
    <property type="match status" value="1"/>
</dbReference>
<reference evidence="3 4" key="1">
    <citation type="journal article" date="2016" name="Nat. Biotechnol.">
        <title>Measurement of bacterial replication rates in microbial communities.</title>
        <authorList>
            <person name="Brown C.T."/>
            <person name="Olm M.R."/>
            <person name="Thomas B.C."/>
            <person name="Banfield J.F."/>
        </authorList>
    </citation>
    <scope>NUCLEOTIDE SEQUENCE [LARGE SCALE GENOMIC DNA]</scope>
    <source>
        <strain evidence="3">46_33</strain>
    </source>
</reference>
<keyword evidence="1" id="KW-0238">DNA-binding</keyword>
<dbReference type="Gene3D" id="3.20.80.10">
    <property type="entry name" value="Regulatory factor, effector binding domain"/>
    <property type="match status" value="1"/>
</dbReference>
<dbReference type="GO" id="GO:0003700">
    <property type="term" value="F:DNA-binding transcription factor activity"/>
    <property type="evidence" value="ECO:0007669"/>
    <property type="project" value="InterPro"/>
</dbReference>
<dbReference type="STRING" id="626940.BHW43_06080"/>
<name>A0A1Q6R4T7_9FIRM</name>
<dbReference type="PANTHER" id="PTHR30204">
    <property type="entry name" value="REDOX-CYCLING DRUG-SENSING TRANSCRIPTIONAL ACTIVATOR SOXR"/>
    <property type="match status" value="1"/>
</dbReference>
<feature type="domain" description="HTH merR-type" evidence="2">
    <location>
        <begin position="6"/>
        <end position="75"/>
    </location>
</feature>
<dbReference type="SUPFAM" id="SSF55136">
    <property type="entry name" value="Probable bacterial effector-binding domain"/>
    <property type="match status" value="1"/>
</dbReference>
<comment type="caution">
    <text evidence="3">The sequence shown here is derived from an EMBL/GenBank/DDBJ whole genome shotgun (WGS) entry which is preliminary data.</text>
</comment>
<dbReference type="PROSITE" id="PS50937">
    <property type="entry name" value="HTH_MERR_2"/>
    <property type="match status" value="1"/>
</dbReference>
<dbReference type="InterPro" id="IPR000551">
    <property type="entry name" value="MerR-type_HTH_dom"/>
</dbReference>
<dbReference type="PANTHER" id="PTHR30204:SF85">
    <property type="entry name" value="MULTIDRUG-EFFLUX TRANSPORTER 2 REGULATOR"/>
    <property type="match status" value="1"/>
</dbReference>
<organism evidence="3 4">
    <name type="scientific">Phascolarctobacterium succinatutens</name>
    <dbReference type="NCBI Taxonomy" id="626940"/>
    <lineage>
        <taxon>Bacteria</taxon>
        <taxon>Bacillati</taxon>
        <taxon>Bacillota</taxon>
        <taxon>Negativicutes</taxon>
        <taxon>Acidaminococcales</taxon>
        <taxon>Acidaminococcaceae</taxon>
        <taxon>Phascolarctobacterium</taxon>
    </lineage>
</organism>
<gene>
    <name evidence="3" type="ORF">BHW43_06080</name>
</gene>
<dbReference type="InterPro" id="IPR011256">
    <property type="entry name" value="Reg_factor_effector_dom_sf"/>
</dbReference>
<dbReference type="EMBL" id="MNTG01000030">
    <property type="protein sequence ID" value="OLA37394.1"/>
    <property type="molecule type" value="Genomic_DNA"/>
</dbReference>
<dbReference type="RefSeq" id="WP_303679894.1">
    <property type="nucleotide sequence ID" value="NZ_DBFAMM010000005.1"/>
</dbReference>
<dbReference type="SMART" id="SM00422">
    <property type="entry name" value="HTH_MERR"/>
    <property type="match status" value="1"/>
</dbReference>
<evidence type="ECO:0000259" key="2">
    <source>
        <dbReference type="PROSITE" id="PS50937"/>
    </source>
</evidence>
<proteinExistence type="predicted"/>
<protein>
    <recommendedName>
        <fullName evidence="2">HTH merR-type domain-containing protein</fullName>
    </recommendedName>
</protein>
<accession>A0A1Q6R4T7</accession>